<dbReference type="InterPro" id="IPR021109">
    <property type="entry name" value="Peptidase_aspartic_dom_sf"/>
</dbReference>
<dbReference type="AlphaFoldDB" id="A0A0G4I4Z0"/>
<dbReference type="PROSITE" id="PS00141">
    <property type="entry name" value="ASP_PROTEASE"/>
    <property type="match status" value="1"/>
</dbReference>
<feature type="domain" description="Peptidase A1" evidence="3">
    <location>
        <begin position="77"/>
        <end position="770"/>
    </location>
</feature>
<feature type="region of interest" description="Disordered" evidence="2">
    <location>
        <begin position="704"/>
        <end position="729"/>
    </location>
</feature>
<dbReference type="PANTHER" id="PTHR47966">
    <property type="entry name" value="BETA-SITE APP-CLEAVING ENZYME, ISOFORM A-RELATED"/>
    <property type="match status" value="1"/>
</dbReference>
<reference evidence="4" key="1">
    <citation type="submission" date="2014-11" db="EMBL/GenBank/DDBJ databases">
        <authorList>
            <person name="Otto D Thomas"/>
            <person name="Naeem Raeece"/>
        </authorList>
    </citation>
    <scope>NUCLEOTIDE SEQUENCE</scope>
</reference>
<sequence>MHIARVVWVVAASSALRPTRGTPAGNAQSGGDGMLVNLQRVQKQLRRQGDILPASALSLSSRGGSVVALVDRDNVQYYGRIGLGAPPQNLNVVFDTGSSDLWVPAPHCLGCPAPNRFDSRLVGLRICLCPAPNRFDSRLVGLRICLCPAPNRFDSRLVGLRICLCPAPNRFDSRLVGLRICLCPAPNRFDSRLVGLRICLCPAPNRFDSRLVGLRICLCPAPNRFDSRLVGLRICLCPAPNRFDSRLVGLRICLCPAPNRFDSRLVLRTSGFLPLTASDVPHPTVLTPASPLHSKRSTEGLPPVPLGWTGCSEISFPQEREDRGGGGGRREALFYGKGRVEGTVCEDRLTLQVEGKEKKTEGTLRASRQDFLLVDEETQFEGTRFDGVLGLAWPSIAHVGTPPVVRLFQDGSLSRASFSMDLRATGLPSSLSFGPTGKGGREGEVTWTPVVRKSWWSVAGSISFVFHERGGRERVKPFAPVLSPSQAALATSAQQESSETGGDQDGAVPGSPFRLPPFSSNQEALPTRDVPEPRQGEFQPVELAHQASRMVGVEEEEEAHSGPPSSPVFFEMVVDSGSSYLSVPEPVCDSFLDALLSGTSHGDCGVDPLAGVLLCKCSKGKGNAQLPSISFFLPGGGEEDESVEEQVKAGIVRQPEGGGEGSEGSDPSRSSVGGPGGHKLRVSRVDVGRGRSFSLSPEDYLSHPLPLASDARGRTGEDAGGLGSSSPPREDICAVEITCGPPGIPFILGDVFLRRVVATFDFHRAAVGINVKPQS</sequence>
<dbReference type="InterPro" id="IPR001461">
    <property type="entry name" value="Aspartic_peptidase_A1"/>
</dbReference>
<dbReference type="InterPro" id="IPR001969">
    <property type="entry name" value="Aspartic_peptidase_AS"/>
</dbReference>
<feature type="region of interest" description="Disordered" evidence="2">
    <location>
        <begin position="486"/>
        <end position="534"/>
    </location>
</feature>
<feature type="compositionally biased region" description="Polar residues" evidence="2">
    <location>
        <begin position="486"/>
        <end position="501"/>
    </location>
</feature>
<evidence type="ECO:0000256" key="2">
    <source>
        <dbReference type="SAM" id="MobiDB-lite"/>
    </source>
</evidence>
<comment type="similarity">
    <text evidence="1">Belongs to the peptidase A1 family.</text>
</comment>
<dbReference type="PROSITE" id="PS51767">
    <property type="entry name" value="PEPTIDASE_A1"/>
    <property type="match status" value="1"/>
</dbReference>
<evidence type="ECO:0000256" key="1">
    <source>
        <dbReference type="ARBA" id="ARBA00007447"/>
    </source>
</evidence>
<dbReference type="InterPro" id="IPR034164">
    <property type="entry name" value="Pepsin-like_dom"/>
</dbReference>
<accession>A0A0G4I4Z0</accession>
<dbReference type="CDD" id="cd05471">
    <property type="entry name" value="pepsin_like"/>
    <property type="match status" value="1"/>
</dbReference>
<proteinExistence type="inferred from homology"/>
<protein>
    <recommendedName>
        <fullName evidence="3">Peptidase A1 domain-containing protein</fullName>
    </recommendedName>
</protein>
<gene>
    <name evidence="4" type="ORF">Cvel_11041</name>
</gene>
<name>A0A0G4I4Z0_9ALVE</name>
<dbReference type="GO" id="GO:0004190">
    <property type="term" value="F:aspartic-type endopeptidase activity"/>
    <property type="evidence" value="ECO:0007669"/>
    <property type="project" value="UniProtKB-KW"/>
</dbReference>
<organism evidence="4">
    <name type="scientific">Chromera velia CCMP2878</name>
    <dbReference type="NCBI Taxonomy" id="1169474"/>
    <lineage>
        <taxon>Eukaryota</taxon>
        <taxon>Sar</taxon>
        <taxon>Alveolata</taxon>
        <taxon>Colpodellida</taxon>
        <taxon>Chromeraceae</taxon>
        <taxon>Chromera</taxon>
    </lineage>
</organism>
<evidence type="ECO:0000313" key="4">
    <source>
        <dbReference type="EMBL" id="CEM52064.1"/>
    </source>
</evidence>
<dbReference type="GO" id="GO:0006508">
    <property type="term" value="P:proteolysis"/>
    <property type="evidence" value="ECO:0007669"/>
    <property type="project" value="UniProtKB-KW"/>
</dbReference>
<dbReference type="Gene3D" id="2.40.70.10">
    <property type="entry name" value="Acid Proteases"/>
    <property type="match status" value="3"/>
</dbReference>
<dbReference type="Pfam" id="PF00026">
    <property type="entry name" value="Asp"/>
    <property type="match status" value="2"/>
</dbReference>
<evidence type="ECO:0000259" key="3">
    <source>
        <dbReference type="PROSITE" id="PS51767"/>
    </source>
</evidence>
<feature type="region of interest" description="Disordered" evidence="2">
    <location>
        <begin position="652"/>
        <end position="683"/>
    </location>
</feature>
<dbReference type="InterPro" id="IPR033121">
    <property type="entry name" value="PEPTIDASE_A1"/>
</dbReference>
<dbReference type="SUPFAM" id="SSF50630">
    <property type="entry name" value="Acid proteases"/>
    <property type="match status" value="3"/>
</dbReference>
<dbReference type="EMBL" id="CDMZ01005131">
    <property type="protein sequence ID" value="CEM52064.1"/>
    <property type="molecule type" value="Genomic_DNA"/>
</dbReference>